<dbReference type="PANTHER" id="PTHR31460:SF3">
    <property type="entry name" value="MESOCENTIN"/>
    <property type="match status" value="1"/>
</dbReference>
<dbReference type="GO" id="GO:0005783">
    <property type="term" value="C:endoplasmic reticulum"/>
    <property type="evidence" value="ECO:0007669"/>
    <property type="project" value="TreeGrafter"/>
</dbReference>
<dbReference type="AlphaFoldDB" id="A0AAD7LAG2"/>
<evidence type="ECO:0000313" key="3">
    <source>
        <dbReference type="Proteomes" id="UP001163823"/>
    </source>
</evidence>
<keyword evidence="1" id="KW-0812">Transmembrane</keyword>
<reference evidence="2" key="1">
    <citation type="journal article" date="2023" name="Science">
        <title>Elucidation of the pathway for biosynthesis of saponin adjuvants from the soapbark tree.</title>
        <authorList>
            <person name="Reed J."/>
            <person name="Orme A."/>
            <person name="El-Demerdash A."/>
            <person name="Owen C."/>
            <person name="Martin L.B.B."/>
            <person name="Misra R.C."/>
            <person name="Kikuchi S."/>
            <person name="Rejzek M."/>
            <person name="Martin A.C."/>
            <person name="Harkess A."/>
            <person name="Leebens-Mack J."/>
            <person name="Louveau T."/>
            <person name="Stephenson M.J."/>
            <person name="Osbourn A."/>
        </authorList>
    </citation>
    <scope>NUCLEOTIDE SEQUENCE</scope>
    <source>
        <strain evidence="2">S10</strain>
    </source>
</reference>
<organism evidence="2 3">
    <name type="scientific">Quillaja saponaria</name>
    <name type="common">Soap bark tree</name>
    <dbReference type="NCBI Taxonomy" id="32244"/>
    <lineage>
        <taxon>Eukaryota</taxon>
        <taxon>Viridiplantae</taxon>
        <taxon>Streptophyta</taxon>
        <taxon>Embryophyta</taxon>
        <taxon>Tracheophyta</taxon>
        <taxon>Spermatophyta</taxon>
        <taxon>Magnoliopsida</taxon>
        <taxon>eudicotyledons</taxon>
        <taxon>Gunneridae</taxon>
        <taxon>Pentapetalae</taxon>
        <taxon>rosids</taxon>
        <taxon>fabids</taxon>
        <taxon>Fabales</taxon>
        <taxon>Quillajaceae</taxon>
        <taxon>Quillaja</taxon>
    </lineage>
</organism>
<dbReference type="InterPro" id="IPR011042">
    <property type="entry name" value="6-blade_b-propeller_TolB-like"/>
</dbReference>
<keyword evidence="1" id="KW-1133">Transmembrane helix</keyword>
<accession>A0AAD7LAG2</accession>
<dbReference type="PANTHER" id="PTHR31460">
    <property type="match status" value="1"/>
</dbReference>
<proteinExistence type="predicted"/>
<feature type="transmembrane region" description="Helical" evidence="1">
    <location>
        <begin position="399"/>
        <end position="417"/>
    </location>
</feature>
<name>A0AAD7LAG2_QUISA</name>
<keyword evidence="3" id="KW-1185">Reference proteome</keyword>
<dbReference type="EMBL" id="JARAOO010000010">
    <property type="protein sequence ID" value="KAJ7954218.1"/>
    <property type="molecule type" value="Genomic_DNA"/>
</dbReference>
<dbReference type="Proteomes" id="UP001163823">
    <property type="component" value="Chromosome 10"/>
</dbReference>
<keyword evidence="1" id="KW-0472">Membrane</keyword>
<gene>
    <name evidence="2" type="ORF">O6P43_025823</name>
</gene>
<comment type="caution">
    <text evidence="2">The sequence shown here is derived from an EMBL/GenBank/DDBJ whole genome shotgun (WGS) entry which is preliminary data.</text>
</comment>
<dbReference type="SUPFAM" id="SSF101898">
    <property type="entry name" value="NHL repeat"/>
    <property type="match status" value="1"/>
</dbReference>
<dbReference type="KEGG" id="qsa:O6P43_025823"/>
<feature type="transmembrane region" description="Helical" evidence="1">
    <location>
        <begin position="68"/>
        <end position="87"/>
    </location>
</feature>
<dbReference type="InterPro" id="IPR053224">
    <property type="entry name" value="Sensory_adhesion_molecule"/>
</dbReference>
<dbReference type="FunFam" id="2.120.10.30:FF:000089">
    <property type="entry name" value="Calcium-dependent phosphotriesterase superfamily protein"/>
    <property type="match status" value="1"/>
</dbReference>
<evidence type="ECO:0000313" key="2">
    <source>
        <dbReference type="EMBL" id="KAJ7954218.1"/>
    </source>
</evidence>
<sequence length="431" mass="49026">MKDIYIIIKIWKDILENKKFYNRLTKSNKERLVQCKYKYSIQIAVSSQQDTLPQNPGKETMSISSTKTIIYLFLIITLATIPIPVLARKPHIIEFRSPNLYPESLVRDPSGQHFLVGSHRRRIIASVSDAGVVDTFIHDSSLPENVTVLGLAVDTYRHRLLAVIHAMEPLPRFNVLAAYDLRTRQRIFLSILPTDDEDSISAGNRRENANDVAVDFKGNAYVTNSVGNYIWKVNKRGEVSIFSRSPQYTAHSVDHNTPWSFCWLNGIAYDSKGYFLVVQSNTGKMFKVDADDGTARLVLLNKDMDGADGIAIRRDGVVLVVSSTKLWYLKSQDNWGEGVVYDEIDLDAERFATSVVGEEDRAYVLYGHVNEGIMEGKVGRDNFGIEEVRSEKESGEDNVWIFVLVGLGLAYFLFWRFQMRRLMTNMDKKTT</sequence>
<evidence type="ECO:0000256" key="1">
    <source>
        <dbReference type="SAM" id="Phobius"/>
    </source>
</evidence>
<protein>
    <submittedName>
        <fullName evidence="2">Six-bladed beta-propeller, TolB-like protein</fullName>
    </submittedName>
</protein>
<dbReference type="Gene3D" id="2.120.10.30">
    <property type="entry name" value="TolB, C-terminal domain"/>
    <property type="match status" value="1"/>
</dbReference>